<evidence type="ECO:0000256" key="3">
    <source>
        <dbReference type="ARBA" id="ARBA00023015"/>
    </source>
</evidence>
<dbReference type="EnsemblMetazoa" id="CJA17994.1">
    <property type="protein sequence ID" value="CJA17994.1"/>
    <property type="gene ID" value="WBGene00137199"/>
</dbReference>
<feature type="region of interest" description="Disordered" evidence="7">
    <location>
        <begin position="237"/>
        <end position="266"/>
    </location>
</feature>
<dbReference type="CDD" id="cd08048">
    <property type="entry name" value="HFD_TAF11"/>
    <property type="match status" value="1"/>
</dbReference>
<dbReference type="GO" id="GO:0051123">
    <property type="term" value="P:RNA polymerase II preinitiation complex assembly"/>
    <property type="evidence" value="ECO:0007669"/>
    <property type="project" value="InterPro"/>
</dbReference>
<feature type="compositionally biased region" description="Basic and acidic residues" evidence="7">
    <location>
        <begin position="155"/>
        <end position="187"/>
    </location>
</feature>
<evidence type="ECO:0000256" key="7">
    <source>
        <dbReference type="SAM" id="MobiDB-lite"/>
    </source>
</evidence>
<evidence type="ECO:0000256" key="4">
    <source>
        <dbReference type="ARBA" id="ARBA00023163"/>
    </source>
</evidence>
<dbReference type="InterPro" id="IPR006809">
    <property type="entry name" value="TAFII28_dom"/>
</dbReference>
<reference evidence="9" key="2">
    <citation type="submission" date="2022-06" db="UniProtKB">
        <authorList>
            <consortium name="EnsemblMetazoa"/>
        </authorList>
    </citation>
    <scope>IDENTIFICATION</scope>
    <source>
        <strain evidence="9">DF5081</strain>
    </source>
</reference>
<dbReference type="InterPro" id="IPR045127">
    <property type="entry name" value="TAF11-like"/>
</dbReference>
<evidence type="ECO:0000313" key="10">
    <source>
        <dbReference type="Proteomes" id="UP000005237"/>
    </source>
</evidence>
<dbReference type="Gene3D" id="1.10.20.10">
    <property type="entry name" value="Histone, subunit A"/>
    <property type="match status" value="1"/>
</dbReference>
<dbReference type="AlphaFoldDB" id="A0A8R1E101"/>
<feature type="compositionally biased region" description="Polar residues" evidence="7">
    <location>
        <begin position="1"/>
        <end position="10"/>
    </location>
</feature>
<keyword evidence="5" id="KW-0539">Nucleus</keyword>
<comment type="subcellular location">
    <subcellularLocation>
        <location evidence="1">Nucleus</location>
    </subcellularLocation>
</comment>
<feature type="region of interest" description="Disordered" evidence="7">
    <location>
        <begin position="153"/>
        <end position="211"/>
    </location>
</feature>
<dbReference type="PANTHER" id="PTHR13218:SF22">
    <property type="entry name" value="TAFII28-LIKE PROTEIN DOMAIN-CONTAINING PROTEIN"/>
    <property type="match status" value="1"/>
</dbReference>
<keyword evidence="10" id="KW-1185">Reference proteome</keyword>
<proteinExistence type="inferred from homology"/>
<dbReference type="FunFam" id="1.10.20.10:FF:000061">
    <property type="entry name" value="TFIID subunit"/>
    <property type="match status" value="1"/>
</dbReference>
<evidence type="ECO:0000313" key="9">
    <source>
        <dbReference type="EnsemblMetazoa" id="CJA17994.1"/>
    </source>
</evidence>
<evidence type="ECO:0000256" key="2">
    <source>
        <dbReference type="ARBA" id="ARBA00009788"/>
    </source>
</evidence>
<keyword evidence="4" id="KW-0804">Transcription</keyword>
<feature type="region of interest" description="Disordered" evidence="7">
    <location>
        <begin position="1"/>
        <end position="123"/>
    </location>
</feature>
<dbReference type="InterPro" id="IPR009072">
    <property type="entry name" value="Histone-fold"/>
</dbReference>
<feature type="compositionally biased region" description="Basic and acidic residues" evidence="7">
    <location>
        <begin position="65"/>
        <end position="74"/>
    </location>
</feature>
<reference evidence="10" key="1">
    <citation type="submission" date="2010-08" db="EMBL/GenBank/DDBJ databases">
        <authorList>
            <consortium name="Caenorhabditis japonica Sequencing Consortium"/>
            <person name="Wilson R.K."/>
        </authorList>
    </citation>
    <scope>NUCLEOTIDE SEQUENCE [LARGE SCALE GENOMIC DNA]</scope>
    <source>
        <strain evidence="10">DF5081</strain>
    </source>
</reference>
<evidence type="ECO:0000259" key="8">
    <source>
        <dbReference type="Pfam" id="PF04719"/>
    </source>
</evidence>
<evidence type="ECO:0000256" key="5">
    <source>
        <dbReference type="ARBA" id="ARBA00023242"/>
    </source>
</evidence>
<evidence type="ECO:0000256" key="6">
    <source>
        <dbReference type="ARBA" id="ARBA00072882"/>
    </source>
</evidence>
<evidence type="ECO:0000256" key="1">
    <source>
        <dbReference type="ARBA" id="ARBA00004123"/>
    </source>
</evidence>
<feature type="domain" description="TAFII28-like protein" evidence="8">
    <location>
        <begin position="277"/>
        <end position="365"/>
    </location>
</feature>
<dbReference type="Pfam" id="PF04719">
    <property type="entry name" value="TAFII28"/>
    <property type="match status" value="1"/>
</dbReference>
<dbReference type="PANTHER" id="PTHR13218">
    <property type="entry name" value="TRANSCRIPTION INITIATION FACTOR TFIID SUBUNIT 11-RELATED"/>
    <property type="match status" value="1"/>
</dbReference>
<keyword evidence="3" id="KW-0805">Transcription regulation</keyword>
<dbReference type="SUPFAM" id="SSF47113">
    <property type="entry name" value="Histone-fold"/>
    <property type="match status" value="1"/>
</dbReference>
<feature type="compositionally biased region" description="Low complexity" evidence="7">
    <location>
        <begin position="18"/>
        <end position="30"/>
    </location>
</feature>
<dbReference type="GO" id="GO:0016251">
    <property type="term" value="F:RNA polymerase II general transcription initiation factor activity"/>
    <property type="evidence" value="ECO:0007669"/>
    <property type="project" value="TreeGrafter"/>
</dbReference>
<name>A0A8R1E101_CAEJA</name>
<organism evidence="9 10">
    <name type="scientific">Caenorhabditis japonica</name>
    <dbReference type="NCBI Taxonomy" id="281687"/>
    <lineage>
        <taxon>Eukaryota</taxon>
        <taxon>Metazoa</taxon>
        <taxon>Ecdysozoa</taxon>
        <taxon>Nematoda</taxon>
        <taxon>Chromadorea</taxon>
        <taxon>Rhabditida</taxon>
        <taxon>Rhabditina</taxon>
        <taxon>Rhabditomorpha</taxon>
        <taxon>Rhabditoidea</taxon>
        <taxon>Rhabditidae</taxon>
        <taxon>Peloderinae</taxon>
        <taxon>Caenorhabditis</taxon>
    </lineage>
</organism>
<dbReference type="GO" id="GO:0046982">
    <property type="term" value="F:protein heterodimerization activity"/>
    <property type="evidence" value="ECO:0007669"/>
    <property type="project" value="InterPro"/>
</dbReference>
<dbReference type="GO" id="GO:0005669">
    <property type="term" value="C:transcription factor TFIID complex"/>
    <property type="evidence" value="ECO:0007669"/>
    <property type="project" value="InterPro"/>
</dbReference>
<protein>
    <recommendedName>
        <fullName evidence="6">Transcription initiation factor TFIID subunit 11</fullName>
    </recommendedName>
</protein>
<feature type="compositionally biased region" description="Acidic residues" evidence="7">
    <location>
        <begin position="53"/>
        <end position="64"/>
    </location>
</feature>
<accession>A0A8R1E101</accession>
<comment type="similarity">
    <text evidence="2">Belongs to the TAF11 family.</text>
</comment>
<sequence length="384" mass="42421">MTSEEMQTVRQGEKMDASDLFGGLSESSGSSDEEEEIAISPTVAAPNVLADLELSDDEEEEERLEDSPEVKSDVKPLFTTESYEDFDETSQSQQYSNLPDEKSTDAPRPVVFSLSDDEDTMDMPDIDQMMQKRNAVAVAAAAAAAAAAEQAAEQAAKELAEAEERLRLEEEERAYQEPVRKQPKLEECSSSTPGRVPPTGLESPDSLHDNLSLESFDMGKLNEAKLQALLELQKVANEGESSSGPAPSSLPAPTPAARQKKLDEEEENEIYRLKTQVLLSNFSQDQLDRYESYRRSSFQKSAIRKLIGQYTGGLNVGQNVVIAIAGLAKVFCGEVVEEALDIRDLNSDETTRPLKPHHIRQAYKRLGEQGKLYPPIGPRRTHLE</sequence>
<dbReference type="Proteomes" id="UP000005237">
    <property type="component" value="Unassembled WGS sequence"/>
</dbReference>